<dbReference type="Proteomes" id="UP001598201">
    <property type="component" value="Unassembled WGS sequence"/>
</dbReference>
<evidence type="ECO:0000256" key="1">
    <source>
        <dbReference type="SAM" id="Phobius"/>
    </source>
</evidence>
<comment type="caution">
    <text evidence="2">The sequence shown here is derived from an EMBL/GenBank/DDBJ whole genome shotgun (WGS) entry which is preliminary data.</text>
</comment>
<dbReference type="EMBL" id="JBHUCJ010000020">
    <property type="protein sequence ID" value="MFD3224012.1"/>
    <property type="molecule type" value="Genomic_DNA"/>
</dbReference>
<keyword evidence="1" id="KW-1133">Transmembrane helix</keyword>
<accession>A0ABW6C876</accession>
<proteinExistence type="predicted"/>
<organism evidence="2 3">
    <name type="scientific">Rahnella sp. (strain Y9602)</name>
    <dbReference type="NCBI Taxonomy" id="2703885"/>
    <lineage>
        <taxon>Bacteria</taxon>
        <taxon>Pseudomonadati</taxon>
        <taxon>Pseudomonadota</taxon>
        <taxon>Gammaproteobacteria</taxon>
        <taxon>Enterobacterales</taxon>
        <taxon>Yersiniaceae</taxon>
        <taxon>Rahnella</taxon>
    </lineage>
</organism>
<sequence>MMNWHLPQMARNALPKLPGWWWLAVPAACIALAAIALFFTWPVQRGFTNLRFWFWLLLLPVLVSSAVMAFVLSAALQVRRETDWRHLFIDRKYAHWQHWGRRSLRLVAFHCLTPEPDIASRELGLEGQPPQAPAKPAEIIPVQPLQLGESPLKDILSQTLEPLSETLRAQSSIEIWLYANTPEEQARSAVEQYWSAKLKKRLPTENIHWQSIAPDAALLDNWCDEDISIPRLVIALHLLDGKSQASASSSALLFQRSSGPVIKAPPFRPVYLFRPLVTQSHDLDADFPRFLAAGQTEAKRLSHLWDARLHSRERGTLLALLDEHDVMLPAQGRHDLSLLLGPASPASFWLALCLAAQGCDLGQRGQLVAAQSEESISLVQLSTQPAAPVNMPVDTISRYPLAYLAGIVAVMLALILLPADRDTQMGMLPWLGGGLVVVAALLSFSVPLALRLWRKWLDVEWHLLEQQRHD</sequence>
<evidence type="ECO:0000313" key="2">
    <source>
        <dbReference type="EMBL" id="MFD3224012.1"/>
    </source>
</evidence>
<dbReference type="RefSeq" id="WP_240966973.1">
    <property type="nucleotide sequence ID" value="NZ_JAFMPC010000380.1"/>
</dbReference>
<protein>
    <submittedName>
        <fullName evidence="2">Uncharacterized protein</fullName>
    </submittedName>
</protein>
<keyword evidence="1" id="KW-0812">Transmembrane</keyword>
<feature type="transmembrane region" description="Helical" evidence="1">
    <location>
        <begin position="401"/>
        <end position="419"/>
    </location>
</feature>
<keyword evidence="3" id="KW-1185">Reference proteome</keyword>
<feature type="transmembrane region" description="Helical" evidence="1">
    <location>
        <begin position="431"/>
        <end position="453"/>
    </location>
</feature>
<name>A0ABW6C876_RAHSY</name>
<reference evidence="2 3" key="1">
    <citation type="submission" date="2024-09" db="EMBL/GenBank/DDBJ databases">
        <title>Genomes of Rahnella.</title>
        <authorList>
            <person name="Mnguni F.C."/>
            <person name="Shin G.Y."/>
            <person name="Coutinho T."/>
        </authorList>
    </citation>
    <scope>NUCLEOTIDE SEQUENCE [LARGE SCALE GENOMIC DNA]</scope>
    <source>
        <strain evidence="2 3">20WA0057</strain>
    </source>
</reference>
<feature type="transmembrane region" description="Helical" evidence="1">
    <location>
        <begin position="20"/>
        <end position="41"/>
    </location>
</feature>
<feature type="transmembrane region" description="Helical" evidence="1">
    <location>
        <begin position="53"/>
        <end position="76"/>
    </location>
</feature>
<keyword evidence="1" id="KW-0472">Membrane</keyword>
<gene>
    <name evidence="2" type="ORF">ACFPK4_10735</name>
</gene>
<evidence type="ECO:0000313" key="3">
    <source>
        <dbReference type="Proteomes" id="UP001598201"/>
    </source>
</evidence>